<comment type="caution">
    <text evidence="2">The sequence shown here is derived from an EMBL/GenBank/DDBJ whole genome shotgun (WGS) entry which is preliminary data.</text>
</comment>
<feature type="transmembrane region" description="Helical" evidence="1">
    <location>
        <begin position="116"/>
        <end position="140"/>
    </location>
</feature>
<feature type="transmembrane region" description="Helical" evidence="1">
    <location>
        <begin position="25"/>
        <end position="48"/>
    </location>
</feature>
<keyword evidence="1" id="KW-1133">Transmembrane helix</keyword>
<name>A0ABN8K9F1_9HYPH</name>
<evidence type="ECO:0000256" key="1">
    <source>
        <dbReference type="SAM" id="Phobius"/>
    </source>
</evidence>
<evidence type="ECO:0000313" key="2">
    <source>
        <dbReference type="EMBL" id="CAH2406041.1"/>
    </source>
</evidence>
<dbReference type="EMBL" id="CAKXZS010000037">
    <property type="protein sequence ID" value="CAH2406041.1"/>
    <property type="molecule type" value="Genomic_DNA"/>
</dbReference>
<keyword evidence="1" id="KW-0812">Transmembrane</keyword>
<gene>
    <name evidence="2" type="ORF">MES4922_420053</name>
</gene>
<sequence length="148" mass="16121">MIRSQRSHIVGEFAAEALMDEIRRVAVGCIGRAVMFGSLAIGCVMVGFSFNPVSAFRSGAFLTLTMVLALMWKATTAASKNPKHTEVWLYLDEKSRPADASARRVFGTIMGDVYKLYAQIALGVAVGFFLLSIVLMLLGLEAYRPPAK</sequence>
<feature type="transmembrane region" description="Helical" evidence="1">
    <location>
        <begin position="54"/>
        <end position="72"/>
    </location>
</feature>
<accession>A0ABN8K9F1</accession>
<dbReference type="Proteomes" id="UP001152604">
    <property type="component" value="Unassembled WGS sequence"/>
</dbReference>
<protein>
    <submittedName>
        <fullName evidence="2">Uncharacterized protein</fullName>
    </submittedName>
</protein>
<keyword evidence="3" id="KW-1185">Reference proteome</keyword>
<keyword evidence="1" id="KW-0472">Membrane</keyword>
<proteinExistence type="predicted"/>
<evidence type="ECO:0000313" key="3">
    <source>
        <dbReference type="Proteomes" id="UP001152604"/>
    </source>
</evidence>
<organism evidence="2 3">
    <name type="scientific">Mesorhizobium ventifaucium</name>
    <dbReference type="NCBI Taxonomy" id="666020"/>
    <lineage>
        <taxon>Bacteria</taxon>
        <taxon>Pseudomonadati</taxon>
        <taxon>Pseudomonadota</taxon>
        <taxon>Alphaproteobacteria</taxon>
        <taxon>Hyphomicrobiales</taxon>
        <taxon>Phyllobacteriaceae</taxon>
        <taxon>Mesorhizobium</taxon>
    </lineage>
</organism>
<reference evidence="2" key="1">
    <citation type="submission" date="2022-03" db="EMBL/GenBank/DDBJ databases">
        <authorList>
            <person name="Brunel B."/>
        </authorList>
    </citation>
    <scope>NUCLEOTIDE SEQUENCE</scope>
    <source>
        <strain evidence="2">STM4922sample</strain>
    </source>
</reference>